<dbReference type="AlphaFoldDB" id="A0A0R1MY88"/>
<dbReference type="PATRIC" id="fig|1423792.3.peg.2910"/>
<proteinExistence type="inferred from homology"/>
<dbReference type="GO" id="GO:0003677">
    <property type="term" value="F:DNA binding"/>
    <property type="evidence" value="ECO:0007669"/>
    <property type="project" value="InterPro"/>
</dbReference>
<accession>A0A0R1MY88</accession>
<dbReference type="InterPro" id="IPR011067">
    <property type="entry name" value="Plasmid_toxin/cell-grow_inhib"/>
</dbReference>
<dbReference type="STRING" id="1423792.FD09_GL002838"/>
<dbReference type="Gene3D" id="2.30.30.110">
    <property type="match status" value="1"/>
</dbReference>
<dbReference type="SUPFAM" id="SSF50118">
    <property type="entry name" value="Cell growth inhibitor/plasmid maintenance toxic component"/>
    <property type="match status" value="1"/>
</dbReference>
<dbReference type="EMBL" id="AZEC01000007">
    <property type="protein sequence ID" value="KRL12521.1"/>
    <property type="molecule type" value="Genomic_DNA"/>
</dbReference>
<name>A0A0R1MY88_9LACO</name>
<evidence type="ECO:0000256" key="1">
    <source>
        <dbReference type="ARBA" id="ARBA00007521"/>
    </source>
</evidence>
<reference evidence="3 4" key="1">
    <citation type="journal article" date="2015" name="Genome Announc.">
        <title>Expanding the biotechnology potential of lactobacilli through comparative genomics of 213 strains and associated genera.</title>
        <authorList>
            <person name="Sun Z."/>
            <person name="Harris H.M."/>
            <person name="McCann A."/>
            <person name="Guo C."/>
            <person name="Argimon S."/>
            <person name="Zhang W."/>
            <person name="Yang X."/>
            <person name="Jeffery I.B."/>
            <person name="Cooney J.C."/>
            <person name="Kagawa T.F."/>
            <person name="Liu W."/>
            <person name="Song Y."/>
            <person name="Salvetti E."/>
            <person name="Wrobel A."/>
            <person name="Rasinkangas P."/>
            <person name="Parkhill J."/>
            <person name="Rea M.C."/>
            <person name="O'Sullivan O."/>
            <person name="Ritari J."/>
            <person name="Douillard F.P."/>
            <person name="Paul Ross R."/>
            <person name="Yang R."/>
            <person name="Briner A.E."/>
            <person name="Felis G.E."/>
            <person name="de Vos W.M."/>
            <person name="Barrangou R."/>
            <person name="Klaenhammer T.R."/>
            <person name="Caufield P.W."/>
            <person name="Cui Y."/>
            <person name="Zhang H."/>
            <person name="O'Toole P.W."/>
        </authorList>
    </citation>
    <scope>NUCLEOTIDE SEQUENCE [LARGE SCALE GENOMIC DNA]</scope>
    <source>
        <strain evidence="3 4">DSM 12744</strain>
    </source>
</reference>
<evidence type="ECO:0000313" key="3">
    <source>
        <dbReference type="EMBL" id="KRL12521.1"/>
    </source>
</evidence>
<dbReference type="InterPro" id="IPR003477">
    <property type="entry name" value="PemK-like"/>
</dbReference>
<evidence type="ECO:0000256" key="2">
    <source>
        <dbReference type="ARBA" id="ARBA00022649"/>
    </source>
</evidence>
<keyword evidence="4" id="KW-1185">Reference proteome</keyword>
<dbReference type="Pfam" id="PF02452">
    <property type="entry name" value="PemK_toxin"/>
    <property type="match status" value="1"/>
</dbReference>
<protein>
    <submittedName>
        <fullName evidence="3">Uncharacterized protein</fullName>
    </submittedName>
</protein>
<gene>
    <name evidence="3" type="ORF">FD09_GL002838</name>
</gene>
<comment type="caution">
    <text evidence="3">The sequence shown here is derived from an EMBL/GenBank/DDBJ whole genome shotgun (WGS) entry which is preliminary data.</text>
</comment>
<dbReference type="RefSeq" id="WP_057820521.1">
    <property type="nucleotide sequence ID" value="NZ_AZEC01000007.1"/>
</dbReference>
<comment type="similarity">
    <text evidence="1">Belongs to the PemK/MazF family.</text>
</comment>
<organism evidence="3 4">
    <name type="scientific">Schleiferilactobacillus perolens DSM 12744</name>
    <dbReference type="NCBI Taxonomy" id="1423792"/>
    <lineage>
        <taxon>Bacteria</taxon>
        <taxon>Bacillati</taxon>
        <taxon>Bacillota</taxon>
        <taxon>Bacilli</taxon>
        <taxon>Lactobacillales</taxon>
        <taxon>Lactobacillaceae</taxon>
        <taxon>Schleiferilactobacillus</taxon>
    </lineage>
</organism>
<dbReference type="Proteomes" id="UP000051330">
    <property type="component" value="Unassembled WGS sequence"/>
</dbReference>
<keyword evidence="2" id="KW-1277">Toxin-antitoxin system</keyword>
<sequence length="112" mass="12347">MRDLYFPQRQDIIWLAAKKSADKKRAAVVISNAGYCAYTGQVICCPVVRQPNAQLLADKMIVPLSASSGIRGCADPLRPFTIKVADTHTWYVAQLGDDAFAQILRLIHCIIA</sequence>
<evidence type="ECO:0000313" key="4">
    <source>
        <dbReference type="Proteomes" id="UP000051330"/>
    </source>
</evidence>